<dbReference type="EMBL" id="WIXP02000012">
    <property type="protein sequence ID" value="KAF6202172.1"/>
    <property type="molecule type" value="Genomic_DNA"/>
</dbReference>
<name>A0A8S9WZJ7_APOLU</name>
<dbReference type="AlphaFoldDB" id="A0A8S9WZJ7"/>
<proteinExistence type="predicted"/>
<reference evidence="2" key="1">
    <citation type="journal article" date="2021" name="Mol. Ecol. Resour.">
        <title>Apolygus lucorum genome provides insights into omnivorousness and mesophyll feeding.</title>
        <authorList>
            <person name="Liu Y."/>
            <person name="Liu H."/>
            <person name="Wang H."/>
            <person name="Huang T."/>
            <person name="Liu B."/>
            <person name="Yang B."/>
            <person name="Yin L."/>
            <person name="Li B."/>
            <person name="Zhang Y."/>
            <person name="Zhang S."/>
            <person name="Jiang F."/>
            <person name="Zhang X."/>
            <person name="Ren Y."/>
            <person name="Wang B."/>
            <person name="Wang S."/>
            <person name="Lu Y."/>
            <person name="Wu K."/>
            <person name="Fan W."/>
            <person name="Wang G."/>
        </authorList>
    </citation>
    <scope>NUCLEOTIDE SEQUENCE</scope>
    <source>
        <strain evidence="2">12Hb</strain>
    </source>
</reference>
<organism evidence="2 3">
    <name type="scientific">Apolygus lucorum</name>
    <name type="common">Small green plant bug</name>
    <name type="synonym">Lygocoris lucorum</name>
    <dbReference type="NCBI Taxonomy" id="248454"/>
    <lineage>
        <taxon>Eukaryota</taxon>
        <taxon>Metazoa</taxon>
        <taxon>Ecdysozoa</taxon>
        <taxon>Arthropoda</taxon>
        <taxon>Hexapoda</taxon>
        <taxon>Insecta</taxon>
        <taxon>Pterygota</taxon>
        <taxon>Neoptera</taxon>
        <taxon>Paraneoptera</taxon>
        <taxon>Hemiptera</taxon>
        <taxon>Heteroptera</taxon>
        <taxon>Panheteroptera</taxon>
        <taxon>Cimicomorpha</taxon>
        <taxon>Miridae</taxon>
        <taxon>Mirini</taxon>
        <taxon>Apolygus</taxon>
    </lineage>
</organism>
<evidence type="ECO:0000256" key="1">
    <source>
        <dbReference type="SAM" id="MobiDB-lite"/>
    </source>
</evidence>
<feature type="compositionally biased region" description="Basic and acidic residues" evidence="1">
    <location>
        <begin position="9"/>
        <end position="35"/>
    </location>
</feature>
<comment type="caution">
    <text evidence="2">The sequence shown here is derived from an EMBL/GenBank/DDBJ whole genome shotgun (WGS) entry which is preliminary data.</text>
</comment>
<keyword evidence="3" id="KW-1185">Reference proteome</keyword>
<sequence>MKWKRSKKAQAEAKQGNKETSHRNEVGSDDAKIASDDSGSGIREESHLYRPYVGTQEDSPMPCKLKHLPLLLPPASTTCALG</sequence>
<feature type="region of interest" description="Disordered" evidence="1">
    <location>
        <begin position="1"/>
        <end position="54"/>
    </location>
</feature>
<accession>A0A8S9WZJ7</accession>
<gene>
    <name evidence="2" type="ORF">GE061_004570</name>
</gene>
<evidence type="ECO:0000313" key="2">
    <source>
        <dbReference type="EMBL" id="KAF6202172.1"/>
    </source>
</evidence>
<protein>
    <submittedName>
        <fullName evidence="2">Uncharacterized protein</fullName>
    </submittedName>
</protein>
<dbReference type="Proteomes" id="UP000466442">
    <property type="component" value="Linkage Group LG12"/>
</dbReference>
<evidence type="ECO:0000313" key="3">
    <source>
        <dbReference type="Proteomes" id="UP000466442"/>
    </source>
</evidence>